<dbReference type="HOGENOM" id="CLU_037162_8_0_5"/>
<comment type="cofactor">
    <cofactor evidence="1">
        <name>Mg(2+)</name>
        <dbReference type="ChEBI" id="CHEBI:18420"/>
    </cofactor>
</comment>
<organism evidence="6 7">
    <name type="scientific">Methylocella silvestris (strain DSM 15510 / CIP 108128 / LMG 27833 / NCIMB 13906 / BL2)</name>
    <dbReference type="NCBI Taxonomy" id="395965"/>
    <lineage>
        <taxon>Bacteria</taxon>
        <taxon>Pseudomonadati</taxon>
        <taxon>Pseudomonadota</taxon>
        <taxon>Alphaproteobacteria</taxon>
        <taxon>Hyphomicrobiales</taxon>
        <taxon>Beijerinckiaceae</taxon>
        <taxon>Methylocella</taxon>
    </lineage>
</organism>
<evidence type="ECO:0000256" key="2">
    <source>
        <dbReference type="ARBA" id="ARBA00022723"/>
    </source>
</evidence>
<keyword evidence="4" id="KW-0460">Magnesium</keyword>
<accession>B8ENW3</accession>
<dbReference type="Gene3D" id="3.90.79.10">
    <property type="entry name" value="Nucleoside Triphosphate Pyrophosphohydrolase"/>
    <property type="match status" value="1"/>
</dbReference>
<dbReference type="InterPro" id="IPR000086">
    <property type="entry name" value="NUDIX_hydrolase_dom"/>
</dbReference>
<dbReference type="PANTHER" id="PTHR12629">
    <property type="entry name" value="DIPHOSPHOINOSITOL POLYPHOSPHATE PHOSPHOHYDROLASE"/>
    <property type="match status" value="1"/>
</dbReference>
<evidence type="ECO:0000256" key="4">
    <source>
        <dbReference type="ARBA" id="ARBA00022842"/>
    </source>
</evidence>
<dbReference type="eggNOG" id="COG0494">
    <property type="taxonomic scope" value="Bacteria"/>
</dbReference>
<proteinExistence type="predicted"/>
<dbReference type="CDD" id="cd04666">
    <property type="entry name" value="NUDIX_DIPP2_like_Nudt4"/>
    <property type="match status" value="1"/>
</dbReference>
<evidence type="ECO:0000313" key="7">
    <source>
        <dbReference type="Proteomes" id="UP000002257"/>
    </source>
</evidence>
<keyword evidence="3 6" id="KW-0378">Hydrolase</keyword>
<evidence type="ECO:0000256" key="1">
    <source>
        <dbReference type="ARBA" id="ARBA00001946"/>
    </source>
</evidence>
<dbReference type="EMBL" id="CP001280">
    <property type="protein sequence ID" value="ACK49201.1"/>
    <property type="molecule type" value="Genomic_DNA"/>
</dbReference>
<evidence type="ECO:0000259" key="5">
    <source>
        <dbReference type="PROSITE" id="PS51462"/>
    </source>
</evidence>
<dbReference type="AlphaFoldDB" id="B8ENW3"/>
<dbReference type="GO" id="GO:0046872">
    <property type="term" value="F:metal ion binding"/>
    <property type="evidence" value="ECO:0007669"/>
    <property type="project" value="UniProtKB-KW"/>
</dbReference>
<evidence type="ECO:0000256" key="3">
    <source>
        <dbReference type="ARBA" id="ARBA00022801"/>
    </source>
</evidence>
<dbReference type="SUPFAM" id="SSF55811">
    <property type="entry name" value="Nudix"/>
    <property type="match status" value="1"/>
</dbReference>
<dbReference type="Proteomes" id="UP000002257">
    <property type="component" value="Chromosome"/>
</dbReference>
<dbReference type="PANTHER" id="PTHR12629:SF0">
    <property type="entry name" value="DIPHOSPHOINOSITOL-POLYPHOSPHATE DIPHOSPHATASE"/>
    <property type="match status" value="1"/>
</dbReference>
<dbReference type="InterPro" id="IPR015797">
    <property type="entry name" value="NUDIX_hydrolase-like_dom_sf"/>
</dbReference>
<dbReference type="STRING" id="395965.Msil_0220"/>
<feature type="domain" description="Nudix hydrolase" evidence="5">
    <location>
        <begin position="11"/>
        <end position="149"/>
    </location>
</feature>
<sequence>MSKPPVRKPSPVSLQYGALPYRFTHAGALEILLITTRRSRRWIVPKGDPIKGLNPAKSAAREAFEEAGVRGAVADKPFGSFRFHKTLEGAPNLLCQVRIYPLLVKEQMHDWPEAHQRDLRWFEPAEAQNVVNDKGLQELIGRFAEKMEAKAARVRKSAAATAAAPAGPLA</sequence>
<dbReference type="GO" id="GO:0016462">
    <property type="term" value="F:pyrophosphatase activity"/>
    <property type="evidence" value="ECO:0007669"/>
    <property type="project" value="InterPro"/>
</dbReference>
<protein>
    <submittedName>
        <fullName evidence="6">NUDIX hydrolase</fullName>
    </submittedName>
</protein>
<dbReference type="RefSeq" id="WP_012589271.1">
    <property type="nucleotide sequence ID" value="NC_011666.1"/>
</dbReference>
<dbReference type="InterPro" id="IPR047198">
    <property type="entry name" value="DDP-like_NUDIX"/>
</dbReference>
<dbReference type="GO" id="GO:0005737">
    <property type="term" value="C:cytoplasm"/>
    <property type="evidence" value="ECO:0007669"/>
    <property type="project" value="TreeGrafter"/>
</dbReference>
<keyword evidence="2" id="KW-0479">Metal-binding</keyword>
<keyword evidence="7" id="KW-1185">Reference proteome</keyword>
<dbReference type="Pfam" id="PF00293">
    <property type="entry name" value="NUDIX"/>
    <property type="match status" value="1"/>
</dbReference>
<gene>
    <name evidence="6" type="ordered locus">Msil_0220</name>
</gene>
<dbReference type="PROSITE" id="PS51462">
    <property type="entry name" value="NUDIX"/>
    <property type="match status" value="1"/>
</dbReference>
<reference evidence="6 7" key="1">
    <citation type="journal article" date="2010" name="J. Bacteriol.">
        <title>Complete genome sequence of the aerobic facultative methanotroph Methylocella silvestris BL2.</title>
        <authorList>
            <person name="Chen Y."/>
            <person name="Crombie A."/>
            <person name="Rahman M.T."/>
            <person name="Dedysh S.N."/>
            <person name="Liesack W."/>
            <person name="Stott M.B."/>
            <person name="Alam M."/>
            <person name="Theisen A.R."/>
            <person name="Murrell J.C."/>
            <person name="Dunfield P.F."/>
        </authorList>
    </citation>
    <scope>NUCLEOTIDE SEQUENCE [LARGE SCALE GENOMIC DNA]</scope>
    <source>
        <strain evidence="7">DSM 15510 / CIP 108128 / LMG 27833 / NCIMB 13906 / BL2</strain>
    </source>
</reference>
<evidence type="ECO:0000313" key="6">
    <source>
        <dbReference type="EMBL" id="ACK49201.1"/>
    </source>
</evidence>
<dbReference type="KEGG" id="msl:Msil_0220"/>
<name>B8ENW3_METSB</name>